<keyword evidence="2" id="KW-1185">Reference proteome</keyword>
<dbReference type="EMBL" id="CP144921">
    <property type="protein sequence ID" value="WWA30323.1"/>
    <property type="molecule type" value="Genomic_DNA"/>
</dbReference>
<reference evidence="1 2" key="1">
    <citation type="submission" date="2024-01" db="EMBL/GenBank/DDBJ databases">
        <title>Culturomics analysis of mouse respiratory tract.</title>
        <authorList>
            <person name="Phillips A.M."/>
            <person name="Collette N.M."/>
            <person name="Mageeney C.M."/>
            <person name="Sinha A."/>
            <person name="Hern K.E."/>
            <person name="Arkin A.P."/>
            <person name="Williams K.P."/>
            <person name="Branda S."/>
        </authorList>
    </citation>
    <scope>NUCLEOTIDE SEQUENCE [LARGE SCALE GENOMIC DNA]</scope>
    <source>
        <strain evidence="1 2">CP20</strain>
    </source>
</reference>
<protein>
    <submittedName>
        <fullName evidence="1">Uncharacterized protein</fullName>
    </submittedName>
</protein>
<evidence type="ECO:0000313" key="2">
    <source>
        <dbReference type="Proteomes" id="UP001341136"/>
    </source>
</evidence>
<evidence type="ECO:0000313" key="1">
    <source>
        <dbReference type="EMBL" id="WWA30323.1"/>
    </source>
</evidence>
<name>A0ABZ2CVD4_9BACI</name>
<dbReference type="Proteomes" id="UP001341136">
    <property type="component" value="Chromosome"/>
</dbReference>
<sequence length="151" mass="16994">MNQLDIQHSLRTYFAAKHDMEVVWIFDGVKLPTVKPFMTIEQMQNNTSVLSKMRDAVQTLYRFQVGLQAVSASQRAQLQEQIHRGLLFDRIPLLDASNPSSPASGFFVVEGDISVTPISAEDVSDKTQYHKVYFDVTVRATFNAKTIQGGK</sequence>
<dbReference type="RefSeq" id="WP_338465083.1">
    <property type="nucleotide sequence ID" value="NZ_CP144921.1"/>
</dbReference>
<accession>A0ABZ2CVD4</accession>
<proteinExistence type="predicted"/>
<organism evidence="1 2">
    <name type="scientific">Shouchella rhizosphaerae</name>
    <dbReference type="NCBI Taxonomy" id="866786"/>
    <lineage>
        <taxon>Bacteria</taxon>
        <taxon>Bacillati</taxon>
        <taxon>Bacillota</taxon>
        <taxon>Bacilli</taxon>
        <taxon>Bacillales</taxon>
        <taxon>Bacillaceae</taxon>
        <taxon>Shouchella</taxon>
    </lineage>
</organism>
<gene>
    <name evidence="1" type="ORF">V5G21_00575</name>
</gene>